<dbReference type="EMBL" id="JBHSWB010000002">
    <property type="protein sequence ID" value="MFC6663165.1"/>
    <property type="molecule type" value="Genomic_DNA"/>
</dbReference>
<keyword evidence="1" id="KW-0812">Transmembrane</keyword>
<dbReference type="Pfam" id="PF13795">
    <property type="entry name" value="HupE_UreJ_2"/>
    <property type="match status" value="1"/>
</dbReference>
<feature type="transmembrane region" description="Helical" evidence="1">
    <location>
        <begin position="98"/>
        <end position="116"/>
    </location>
</feature>
<comment type="caution">
    <text evidence="2">The sequence shown here is derived from an EMBL/GenBank/DDBJ whole genome shotgun (WGS) entry which is preliminary data.</text>
</comment>
<sequence length="214" mass="23184">MTADVSLARPGAWQNVLTFIWLGMTHIWAGLDHVLFLLTLLLPTVLRRQEGQWQPVATFREAFGSVIKVVTAFTVAHSITLTLSALGILTFASQLVESVIAVSVVFAALNNLVPLVQERARWAVAFGFGLMHGFGFSSVLGELVEDRQALVQSLLGFNLGVELGQLALVAVAVPLLFWIRATVFYRRVVFAPASVGVAVVAAVWFVQRAFPAPG</sequence>
<feature type="transmembrane region" description="Helical" evidence="1">
    <location>
        <begin position="188"/>
        <end position="206"/>
    </location>
</feature>
<proteinExistence type="predicted"/>
<dbReference type="RefSeq" id="WP_380059057.1">
    <property type="nucleotide sequence ID" value="NZ_JBHSWB010000002.1"/>
</dbReference>
<feature type="transmembrane region" description="Helical" evidence="1">
    <location>
        <begin position="123"/>
        <end position="143"/>
    </location>
</feature>
<feature type="transmembrane region" description="Helical" evidence="1">
    <location>
        <begin position="20"/>
        <end position="46"/>
    </location>
</feature>
<keyword evidence="1" id="KW-1133">Transmembrane helix</keyword>
<gene>
    <name evidence="2" type="ORF">ACFP90_24275</name>
</gene>
<accession>A0ABW1ZQA7</accession>
<dbReference type="Proteomes" id="UP001596317">
    <property type="component" value="Unassembled WGS sequence"/>
</dbReference>
<evidence type="ECO:0000313" key="2">
    <source>
        <dbReference type="EMBL" id="MFC6663165.1"/>
    </source>
</evidence>
<name>A0ABW1ZQA7_9DEIO</name>
<organism evidence="2 3">
    <name type="scientific">Deinococcus multiflagellatus</name>
    <dbReference type="NCBI Taxonomy" id="1656887"/>
    <lineage>
        <taxon>Bacteria</taxon>
        <taxon>Thermotogati</taxon>
        <taxon>Deinococcota</taxon>
        <taxon>Deinococci</taxon>
        <taxon>Deinococcales</taxon>
        <taxon>Deinococcaceae</taxon>
        <taxon>Deinococcus</taxon>
    </lineage>
</organism>
<keyword evidence="3" id="KW-1185">Reference proteome</keyword>
<evidence type="ECO:0000313" key="3">
    <source>
        <dbReference type="Proteomes" id="UP001596317"/>
    </source>
</evidence>
<dbReference type="InterPro" id="IPR032809">
    <property type="entry name" value="Put_HupE_UreJ"/>
</dbReference>
<evidence type="ECO:0000256" key="1">
    <source>
        <dbReference type="SAM" id="Phobius"/>
    </source>
</evidence>
<feature type="transmembrane region" description="Helical" evidence="1">
    <location>
        <begin position="163"/>
        <end position="181"/>
    </location>
</feature>
<feature type="transmembrane region" description="Helical" evidence="1">
    <location>
        <begin position="66"/>
        <end position="92"/>
    </location>
</feature>
<keyword evidence="1" id="KW-0472">Membrane</keyword>
<reference evidence="3" key="1">
    <citation type="journal article" date="2019" name="Int. J. Syst. Evol. Microbiol.">
        <title>The Global Catalogue of Microorganisms (GCM) 10K type strain sequencing project: providing services to taxonomists for standard genome sequencing and annotation.</title>
        <authorList>
            <consortium name="The Broad Institute Genomics Platform"/>
            <consortium name="The Broad Institute Genome Sequencing Center for Infectious Disease"/>
            <person name="Wu L."/>
            <person name="Ma J."/>
        </authorList>
    </citation>
    <scope>NUCLEOTIDE SEQUENCE [LARGE SCALE GENOMIC DNA]</scope>
    <source>
        <strain evidence="3">CCUG 63830</strain>
    </source>
</reference>
<protein>
    <submittedName>
        <fullName evidence="2">HupE/UreJ family protein</fullName>
    </submittedName>
</protein>